<feature type="region of interest" description="Disordered" evidence="1">
    <location>
        <begin position="170"/>
        <end position="194"/>
    </location>
</feature>
<keyword evidence="4" id="KW-1185">Reference proteome</keyword>
<accession>A0AAN8F0L0</accession>
<gene>
    <name evidence="3" type="ORF">GCK32_000273</name>
</gene>
<evidence type="ECO:0000313" key="3">
    <source>
        <dbReference type="EMBL" id="KAK5966489.1"/>
    </source>
</evidence>
<comment type="caution">
    <text evidence="3">The sequence shown here is derived from an EMBL/GenBank/DDBJ whole genome shotgun (WGS) entry which is preliminary data.</text>
</comment>
<feature type="compositionally biased region" description="Polar residues" evidence="1">
    <location>
        <begin position="129"/>
        <end position="142"/>
    </location>
</feature>
<feature type="transmembrane region" description="Helical" evidence="2">
    <location>
        <begin position="221"/>
        <end position="241"/>
    </location>
</feature>
<protein>
    <submittedName>
        <fullName evidence="3">Uncharacterized protein</fullName>
    </submittedName>
</protein>
<keyword evidence="2" id="KW-0472">Membrane</keyword>
<keyword evidence="2" id="KW-1133">Transmembrane helix</keyword>
<evidence type="ECO:0000256" key="1">
    <source>
        <dbReference type="SAM" id="MobiDB-lite"/>
    </source>
</evidence>
<dbReference type="AlphaFoldDB" id="A0AAN8F0L0"/>
<proteinExistence type="predicted"/>
<keyword evidence="2" id="KW-0812">Transmembrane</keyword>
<evidence type="ECO:0000256" key="2">
    <source>
        <dbReference type="SAM" id="Phobius"/>
    </source>
</evidence>
<organism evidence="3 4">
    <name type="scientific">Trichostrongylus colubriformis</name>
    <name type="common">Black scour worm</name>
    <dbReference type="NCBI Taxonomy" id="6319"/>
    <lineage>
        <taxon>Eukaryota</taxon>
        <taxon>Metazoa</taxon>
        <taxon>Ecdysozoa</taxon>
        <taxon>Nematoda</taxon>
        <taxon>Chromadorea</taxon>
        <taxon>Rhabditida</taxon>
        <taxon>Rhabditina</taxon>
        <taxon>Rhabditomorpha</taxon>
        <taxon>Strongyloidea</taxon>
        <taxon>Trichostrongylidae</taxon>
        <taxon>Trichostrongylus</taxon>
    </lineage>
</organism>
<reference evidence="3 4" key="1">
    <citation type="submission" date="2019-10" db="EMBL/GenBank/DDBJ databases">
        <title>Assembly and Annotation for the nematode Trichostrongylus colubriformis.</title>
        <authorList>
            <person name="Martin J."/>
        </authorList>
    </citation>
    <scope>NUCLEOTIDE SEQUENCE [LARGE SCALE GENOMIC DNA]</scope>
    <source>
        <strain evidence="3">G859</strain>
        <tissue evidence="3">Whole worm</tissue>
    </source>
</reference>
<dbReference type="EMBL" id="WIXE01023458">
    <property type="protein sequence ID" value="KAK5966489.1"/>
    <property type="molecule type" value="Genomic_DNA"/>
</dbReference>
<dbReference type="Proteomes" id="UP001331761">
    <property type="component" value="Unassembled WGS sequence"/>
</dbReference>
<name>A0AAN8F0L0_TRICO</name>
<sequence>MSPASLLRLPICCCAKDVPPKTSKNQSEKQAFTIALNGKHMLTVPGTAVNGRVVTATHPWIPPSPEHVAIDMPEEFTTARTSRDHCNNHLSMNELMRLVRTEEGLKVTPRQYVQHEKPSRSSPRAVPNSRKTSSALSTANDQKLSKVISPPQTLDAKQLLRRERARRAVFDSDGDITSRSSPPRSAHSRKRSTCSMTTISGENHLVLRHPPAASATRYITVLPHMFIAVVTISLSWLANLLNMIAR</sequence>
<feature type="region of interest" description="Disordered" evidence="1">
    <location>
        <begin position="108"/>
        <end position="158"/>
    </location>
</feature>
<evidence type="ECO:0000313" key="4">
    <source>
        <dbReference type="Proteomes" id="UP001331761"/>
    </source>
</evidence>